<gene>
    <name evidence="11" type="ORF">H8S61_02215</name>
</gene>
<dbReference type="SUPFAM" id="SSF51905">
    <property type="entry name" value="FAD/NAD(P)-binding domain"/>
    <property type="match status" value="1"/>
</dbReference>
<keyword evidence="6" id="KW-0285">Flavoprotein</keyword>
<dbReference type="EC" id="1.3.99.33" evidence="4"/>
<dbReference type="Gene3D" id="3.90.700.10">
    <property type="entry name" value="Succinate dehydrogenase/fumarate reductase flavoprotein, catalytic domain"/>
    <property type="match status" value="1"/>
</dbReference>
<dbReference type="Gene3D" id="3.90.1010.20">
    <property type="match status" value="1"/>
</dbReference>
<evidence type="ECO:0000313" key="11">
    <source>
        <dbReference type="EMBL" id="MBC5583018.1"/>
    </source>
</evidence>
<evidence type="ECO:0000256" key="8">
    <source>
        <dbReference type="ARBA" id="ARBA00023002"/>
    </source>
</evidence>
<evidence type="ECO:0000256" key="6">
    <source>
        <dbReference type="ARBA" id="ARBA00022630"/>
    </source>
</evidence>
<evidence type="ECO:0000256" key="1">
    <source>
        <dbReference type="ARBA" id="ARBA00001917"/>
    </source>
</evidence>
<sequence>MSEQKARKLTRRSFVGGAGVLAMSALTVGLAGCGPKATEAAGAGATYEAGTYTASAMGRNGAVEVKVTLSESAIVGVEVGENYETIGVGQRALDAVPSAIVEAQSTAVDAVSGATLTSQAIATAVEDCVKQAGGDPKQLRVPPEAGGGETVEKTVDVVVVGGGGTGCRAAIAAAEAGATVVIVEKADYFGGNTCVSGGIYNAADPEAQQALEMTDSLRSVVEDALNEETADAEHGRLQAAVKDDYDAYLAAGGIGLFDSPNWHALQTYNGGDRIGNVDLILALTTNALGSLHDIKELGIEYKDEVKQGGGALWQRTHYTAKPLGSGYITVYERLIAQYGDAIEVIWNTAAQELVKDGARVAGVKARDGKGTSYLLHATKGVVVATGGFASNVEMRQKYCESEKWPDLGSSLHTTNMSRDDGSGTLMAEAAGANLVNMDQIQLLHSCCARNGDADWGLKYSVNTSIFVNKDGERFVKEDGRRDELCLAIFEQPEKFMYIVQSGDAYPNADELVMNDGVPIAESIATGDVFVGETVEDLANQLSMPTSTLQGTIDAYNAAVDSGEDPFGRALLSTKLEKAPWYAMKRAPAAHFTMGGIQIDTGCHALDAQGRAIKGLYAAGECAGGIHGGNRLGGNAVASTVIFGQIAGANAAAGI</sequence>
<evidence type="ECO:0000256" key="7">
    <source>
        <dbReference type="ARBA" id="ARBA00022827"/>
    </source>
</evidence>
<evidence type="ECO:0000256" key="5">
    <source>
        <dbReference type="ARBA" id="ARBA00015872"/>
    </source>
</evidence>
<dbReference type="InterPro" id="IPR006311">
    <property type="entry name" value="TAT_signal"/>
</dbReference>
<dbReference type="Pfam" id="PF00890">
    <property type="entry name" value="FAD_binding_2"/>
    <property type="match status" value="2"/>
</dbReference>
<dbReference type="SUPFAM" id="SSF56425">
    <property type="entry name" value="Succinate dehydrogenase/fumarate reductase flavoprotein, catalytic domain"/>
    <property type="match status" value="1"/>
</dbReference>
<dbReference type="PANTHER" id="PTHR43400">
    <property type="entry name" value="FUMARATE REDUCTASE"/>
    <property type="match status" value="1"/>
</dbReference>
<evidence type="ECO:0000256" key="2">
    <source>
        <dbReference type="ARBA" id="ARBA00001974"/>
    </source>
</evidence>
<feature type="domain" description="FMN-binding" evidence="10">
    <location>
        <begin position="58"/>
        <end position="132"/>
    </location>
</feature>
<keyword evidence="8" id="KW-0560">Oxidoreductase</keyword>
<dbReference type="InterPro" id="IPR050315">
    <property type="entry name" value="FAD-oxidoreductase_2"/>
</dbReference>
<dbReference type="Gene3D" id="3.50.50.60">
    <property type="entry name" value="FAD/NAD(P)-binding domain"/>
    <property type="match status" value="2"/>
</dbReference>
<keyword evidence="7" id="KW-0274">FAD</keyword>
<dbReference type="Pfam" id="PF04205">
    <property type="entry name" value="FMN_bind"/>
    <property type="match status" value="1"/>
</dbReference>
<keyword evidence="12" id="KW-1185">Reference proteome</keyword>
<dbReference type="InterPro" id="IPR027477">
    <property type="entry name" value="Succ_DH/fumarate_Rdtase_cat_sf"/>
</dbReference>
<dbReference type="PANTHER" id="PTHR43400:SF7">
    <property type="entry name" value="FAD-DEPENDENT OXIDOREDUCTASE 2 FAD BINDING DOMAIN-CONTAINING PROTEIN"/>
    <property type="match status" value="1"/>
</dbReference>
<evidence type="ECO:0000259" key="10">
    <source>
        <dbReference type="SMART" id="SM00900"/>
    </source>
</evidence>
<dbReference type="RefSeq" id="WP_186937806.1">
    <property type="nucleotide sequence ID" value="NZ_JACOOA010000001.1"/>
</dbReference>
<accession>A0ABR7BN37</accession>
<comment type="cofactor">
    <cofactor evidence="1">
        <name>FMN</name>
        <dbReference type="ChEBI" id="CHEBI:58210"/>
    </cofactor>
</comment>
<dbReference type="InterPro" id="IPR036188">
    <property type="entry name" value="FAD/NAD-bd_sf"/>
</dbReference>
<dbReference type="PROSITE" id="PS51257">
    <property type="entry name" value="PROKAR_LIPOPROTEIN"/>
    <property type="match status" value="1"/>
</dbReference>
<dbReference type="InterPro" id="IPR003953">
    <property type="entry name" value="FAD-dep_OxRdtase_2_FAD-bd"/>
</dbReference>
<comment type="caution">
    <text evidence="11">The sequence shown here is derived from an EMBL/GenBank/DDBJ whole genome shotgun (WGS) entry which is preliminary data.</text>
</comment>
<comment type="similarity">
    <text evidence="3">Belongs to the FAD-dependent oxidoreductase 2 family. FRD/SDH subfamily.</text>
</comment>
<comment type="catalytic activity">
    <reaction evidence="9">
        <text>dihydrourocanate + A = urocanate + AH2</text>
        <dbReference type="Rhea" id="RHEA:36059"/>
        <dbReference type="ChEBI" id="CHEBI:13193"/>
        <dbReference type="ChEBI" id="CHEBI:17499"/>
        <dbReference type="ChEBI" id="CHEBI:27247"/>
        <dbReference type="ChEBI" id="CHEBI:72991"/>
        <dbReference type="EC" id="1.3.99.33"/>
    </reaction>
</comment>
<dbReference type="InterPro" id="IPR007329">
    <property type="entry name" value="FMN-bd"/>
</dbReference>
<evidence type="ECO:0000256" key="4">
    <source>
        <dbReference type="ARBA" id="ARBA00013137"/>
    </source>
</evidence>
<evidence type="ECO:0000256" key="9">
    <source>
        <dbReference type="ARBA" id="ARBA00049922"/>
    </source>
</evidence>
<proteinExistence type="inferred from homology"/>
<evidence type="ECO:0000256" key="3">
    <source>
        <dbReference type="ARBA" id="ARBA00008040"/>
    </source>
</evidence>
<evidence type="ECO:0000313" key="12">
    <source>
        <dbReference type="Proteomes" id="UP000622448"/>
    </source>
</evidence>
<dbReference type="PROSITE" id="PS51318">
    <property type="entry name" value="TAT"/>
    <property type="match status" value="1"/>
</dbReference>
<name>A0ABR7BN37_9ACTN</name>
<dbReference type="PRINTS" id="PR00469">
    <property type="entry name" value="PNDRDTASEII"/>
</dbReference>
<organism evidence="11 12">
    <name type="scientific">Eggerthella hominis</name>
    <dbReference type="NCBI Taxonomy" id="2763043"/>
    <lineage>
        <taxon>Bacteria</taxon>
        <taxon>Bacillati</taxon>
        <taxon>Actinomycetota</taxon>
        <taxon>Coriobacteriia</taxon>
        <taxon>Eggerthellales</taxon>
        <taxon>Eggerthellaceae</taxon>
        <taxon>Eggerthella</taxon>
    </lineage>
</organism>
<dbReference type="SMART" id="SM00900">
    <property type="entry name" value="FMN_bind"/>
    <property type="match status" value="1"/>
</dbReference>
<reference evidence="11 12" key="1">
    <citation type="submission" date="2020-08" db="EMBL/GenBank/DDBJ databases">
        <title>Genome public.</title>
        <authorList>
            <person name="Liu C."/>
            <person name="Sun Q."/>
        </authorList>
    </citation>
    <scope>NUCLEOTIDE SEQUENCE [LARGE SCALE GENOMIC DNA]</scope>
    <source>
        <strain evidence="11 12">NSJ-70</strain>
    </source>
</reference>
<protein>
    <recommendedName>
        <fullName evidence="5">Urocanate reductase</fullName>
        <ecNumber evidence="4">1.3.99.33</ecNumber>
    </recommendedName>
</protein>
<dbReference type="EMBL" id="JACOOA010000001">
    <property type="protein sequence ID" value="MBC5583018.1"/>
    <property type="molecule type" value="Genomic_DNA"/>
</dbReference>
<comment type="cofactor">
    <cofactor evidence="2">
        <name>FAD</name>
        <dbReference type="ChEBI" id="CHEBI:57692"/>
    </cofactor>
</comment>
<dbReference type="Proteomes" id="UP000622448">
    <property type="component" value="Unassembled WGS sequence"/>
</dbReference>